<dbReference type="GO" id="GO:0006508">
    <property type="term" value="P:proteolysis"/>
    <property type="evidence" value="ECO:0007669"/>
    <property type="project" value="InterPro"/>
</dbReference>
<dbReference type="AlphaFoldDB" id="A0AAU9UK86"/>
<name>A0AAU9UK86_EUPED</name>
<feature type="domain" description="Peptidase S1" evidence="1">
    <location>
        <begin position="144"/>
        <end position="232"/>
    </location>
</feature>
<protein>
    <recommendedName>
        <fullName evidence="1">Peptidase S1 domain-containing protein</fullName>
    </recommendedName>
</protein>
<organism evidence="2 3">
    <name type="scientific">Euphydryas editha</name>
    <name type="common">Edith's checkerspot</name>
    <dbReference type="NCBI Taxonomy" id="104508"/>
    <lineage>
        <taxon>Eukaryota</taxon>
        <taxon>Metazoa</taxon>
        <taxon>Ecdysozoa</taxon>
        <taxon>Arthropoda</taxon>
        <taxon>Hexapoda</taxon>
        <taxon>Insecta</taxon>
        <taxon>Pterygota</taxon>
        <taxon>Neoptera</taxon>
        <taxon>Endopterygota</taxon>
        <taxon>Lepidoptera</taxon>
        <taxon>Glossata</taxon>
        <taxon>Ditrysia</taxon>
        <taxon>Papilionoidea</taxon>
        <taxon>Nymphalidae</taxon>
        <taxon>Nymphalinae</taxon>
        <taxon>Euphydryas</taxon>
    </lineage>
</organism>
<keyword evidence="3" id="KW-1185">Reference proteome</keyword>
<dbReference type="Gene3D" id="2.40.10.10">
    <property type="entry name" value="Trypsin-like serine proteases"/>
    <property type="match status" value="1"/>
</dbReference>
<reference evidence="2" key="1">
    <citation type="submission" date="2022-03" db="EMBL/GenBank/DDBJ databases">
        <authorList>
            <person name="Tunstrom K."/>
        </authorList>
    </citation>
    <scope>NUCLEOTIDE SEQUENCE</scope>
</reference>
<dbReference type="SUPFAM" id="SSF50494">
    <property type="entry name" value="Trypsin-like serine proteases"/>
    <property type="match status" value="1"/>
</dbReference>
<dbReference type="GO" id="GO:0004252">
    <property type="term" value="F:serine-type endopeptidase activity"/>
    <property type="evidence" value="ECO:0007669"/>
    <property type="project" value="InterPro"/>
</dbReference>
<dbReference type="Proteomes" id="UP001153954">
    <property type="component" value="Unassembled WGS sequence"/>
</dbReference>
<dbReference type="EMBL" id="CAKOGL010000019">
    <property type="protein sequence ID" value="CAH2098130.1"/>
    <property type="molecule type" value="Genomic_DNA"/>
</dbReference>
<dbReference type="InterPro" id="IPR009003">
    <property type="entry name" value="Peptidase_S1_PA"/>
</dbReference>
<dbReference type="Pfam" id="PF00089">
    <property type="entry name" value="Trypsin"/>
    <property type="match status" value="1"/>
</dbReference>
<dbReference type="InterPro" id="IPR043504">
    <property type="entry name" value="Peptidase_S1_PA_chymotrypsin"/>
</dbReference>
<sequence length="314" mass="36118">MDSWFTSVLLATDMLKPPYKLTVVDSNYAENKNILREDIKEYHSRNVNYPWIGLLRLNTGDAELVTGVVLIGNHVAIANAIDISRIDKKILSESVKVTFFGTNTSWDCNVSNYLLHPEFETYTINTVAIVYLDSDQKERKILQQIKHQMVPVNNSACIEFYRREELDFKHIWPRNFLCAKATFMRNQCTFDAGMALVANYKGIPILIGLSIYGPGCTLPSRYIDFFSYIPWIKSHIKIVKKTRRSGVNYDVKPIDPSSDIVSDSHFIEDDFYVTKLNDTTMVLEKANLLFKFEFENEAEINIDFFGTLNTTSQE</sequence>
<evidence type="ECO:0000313" key="3">
    <source>
        <dbReference type="Proteomes" id="UP001153954"/>
    </source>
</evidence>
<evidence type="ECO:0000313" key="2">
    <source>
        <dbReference type="EMBL" id="CAH2098130.1"/>
    </source>
</evidence>
<proteinExistence type="predicted"/>
<accession>A0AAU9UK86</accession>
<comment type="caution">
    <text evidence="2">The sequence shown here is derived from an EMBL/GenBank/DDBJ whole genome shotgun (WGS) entry which is preliminary data.</text>
</comment>
<gene>
    <name evidence="2" type="ORF">EEDITHA_LOCUS13277</name>
</gene>
<evidence type="ECO:0000259" key="1">
    <source>
        <dbReference type="Pfam" id="PF00089"/>
    </source>
</evidence>
<dbReference type="InterPro" id="IPR001254">
    <property type="entry name" value="Trypsin_dom"/>
</dbReference>